<dbReference type="RefSeq" id="WP_195001518.1">
    <property type="nucleotide sequence ID" value="NZ_JADLQN010000001.1"/>
</dbReference>
<keyword evidence="14" id="KW-1185">Reference proteome</keyword>
<gene>
    <name evidence="13" type="ORF">IU449_09755</name>
</gene>
<keyword evidence="10" id="KW-0472">Membrane</keyword>
<feature type="transmembrane region" description="Helical" evidence="10">
    <location>
        <begin position="110"/>
        <end position="137"/>
    </location>
</feature>
<dbReference type="GO" id="GO:0016301">
    <property type="term" value="F:kinase activity"/>
    <property type="evidence" value="ECO:0007669"/>
    <property type="project" value="UniProtKB-KW"/>
</dbReference>
<dbReference type="SUPFAM" id="SSF55874">
    <property type="entry name" value="ATPase domain of HSP90 chaperone/DNA topoisomerase II/histidine kinase"/>
    <property type="match status" value="1"/>
</dbReference>
<keyword evidence="10" id="KW-1133">Transmembrane helix</keyword>
<dbReference type="InterPro" id="IPR003594">
    <property type="entry name" value="HATPase_dom"/>
</dbReference>
<comment type="caution">
    <text evidence="13">The sequence shown here is derived from an EMBL/GenBank/DDBJ whole genome shotgun (WGS) entry which is preliminary data.</text>
</comment>
<dbReference type="CDD" id="cd16917">
    <property type="entry name" value="HATPase_UhpB-NarQ-NarX-like"/>
    <property type="match status" value="1"/>
</dbReference>
<comment type="catalytic activity">
    <reaction evidence="1">
        <text>ATP + protein L-histidine = ADP + protein N-phospho-L-histidine.</text>
        <dbReference type="EC" id="2.7.13.3"/>
    </reaction>
</comment>
<dbReference type="Pfam" id="PF02518">
    <property type="entry name" value="HATPase_c"/>
    <property type="match status" value="1"/>
</dbReference>
<evidence type="ECO:0000313" key="13">
    <source>
        <dbReference type="EMBL" id="MBF6354825.1"/>
    </source>
</evidence>
<feature type="transmembrane region" description="Helical" evidence="10">
    <location>
        <begin position="81"/>
        <end position="98"/>
    </location>
</feature>
<dbReference type="Gene3D" id="1.20.5.1930">
    <property type="match status" value="1"/>
</dbReference>
<evidence type="ECO:0000256" key="1">
    <source>
        <dbReference type="ARBA" id="ARBA00000085"/>
    </source>
</evidence>
<proteinExistence type="predicted"/>
<evidence type="ECO:0000256" key="9">
    <source>
        <dbReference type="SAM" id="MobiDB-lite"/>
    </source>
</evidence>
<keyword evidence="4" id="KW-0808">Transferase</keyword>
<feature type="transmembrane region" description="Helical" evidence="10">
    <location>
        <begin position="25"/>
        <end position="47"/>
    </location>
</feature>
<dbReference type="PANTHER" id="PTHR24421">
    <property type="entry name" value="NITRATE/NITRITE SENSOR PROTEIN NARX-RELATED"/>
    <property type="match status" value="1"/>
</dbReference>
<keyword evidence="3" id="KW-0597">Phosphoprotein</keyword>
<evidence type="ECO:0000256" key="2">
    <source>
        <dbReference type="ARBA" id="ARBA00012438"/>
    </source>
</evidence>
<protein>
    <recommendedName>
        <fullName evidence="2">histidine kinase</fullName>
        <ecNumber evidence="2">2.7.13.3</ecNumber>
    </recommendedName>
</protein>
<evidence type="ECO:0000256" key="7">
    <source>
        <dbReference type="ARBA" id="ARBA00022840"/>
    </source>
</evidence>
<evidence type="ECO:0000256" key="10">
    <source>
        <dbReference type="SAM" id="Phobius"/>
    </source>
</evidence>
<dbReference type="Pfam" id="PF07730">
    <property type="entry name" value="HisKA_3"/>
    <property type="match status" value="1"/>
</dbReference>
<sequence length="430" mass="45178">MNLSTDADADPDTGARRRIRDRLRALSAVIWLDVATGVVVLVFYIVAWSTLHVTHVVAQGAQPLVAASAALPVLLVRVNPSLGWAISAGSALVIALAIPHQPGNEMPFQVVHVLSLIVLLFAVGLLAPARVVLVAWISTAMLFGTTMPGEGDALAGAAWGWPIALTVVVLIAWLVRRLVLSRRQLVQQEEYTELERARRAILEEKARIARDLHDVVAHHMSLVVVQAQTAPYRVEGVTPAVRAEFDSISVTAREALNEIRGMLGVLRSDGVAPEHSPQPTAPEVVGLLEGARRAGVTIEWAVEGELGAVSDICGLALYRIVQEALSNASRHAPGAEVRVTIDCRVSLDLRVRNAPPAARAGATGNGGHGIAGMRARALAVGGVLDAEPTPDGGFEVRARLPLAPGAESPVSGLAPTPAAASGAGEVTARR</sequence>
<evidence type="ECO:0000259" key="11">
    <source>
        <dbReference type="Pfam" id="PF02518"/>
    </source>
</evidence>
<evidence type="ECO:0000256" key="4">
    <source>
        <dbReference type="ARBA" id="ARBA00022679"/>
    </source>
</evidence>
<feature type="domain" description="Histidine kinase/HSP90-like ATPase" evidence="11">
    <location>
        <begin position="316"/>
        <end position="403"/>
    </location>
</feature>
<feature type="region of interest" description="Disordered" evidence="9">
    <location>
        <begin position="405"/>
        <end position="430"/>
    </location>
</feature>
<feature type="transmembrane region" description="Helical" evidence="10">
    <location>
        <begin position="157"/>
        <end position="175"/>
    </location>
</feature>
<evidence type="ECO:0000256" key="5">
    <source>
        <dbReference type="ARBA" id="ARBA00022741"/>
    </source>
</evidence>
<dbReference type="InterPro" id="IPR036890">
    <property type="entry name" value="HATPase_C_sf"/>
</dbReference>
<reference evidence="13 14" key="1">
    <citation type="submission" date="2020-10" db="EMBL/GenBank/DDBJ databases">
        <title>Identification of Nocardia species via Next-generation sequencing and recognition of intraspecies genetic diversity.</title>
        <authorList>
            <person name="Li P."/>
            <person name="Li P."/>
            <person name="Lu B."/>
        </authorList>
    </citation>
    <scope>NUCLEOTIDE SEQUENCE [LARGE SCALE GENOMIC DNA]</scope>
    <source>
        <strain evidence="13 14">BJ06-0143</strain>
    </source>
</reference>
<dbReference type="InterPro" id="IPR011712">
    <property type="entry name" value="Sig_transdc_His_kin_sub3_dim/P"/>
</dbReference>
<dbReference type="PANTHER" id="PTHR24421:SF10">
    <property type="entry name" value="NITRATE_NITRITE SENSOR PROTEIN NARQ"/>
    <property type="match status" value="1"/>
</dbReference>
<organism evidence="13 14">
    <name type="scientific">Nocardia higoensis</name>
    <dbReference type="NCBI Taxonomy" id="228599"/>
    <lineage>
        <taxon>Bacteria</taxon>
        <taxon>Bacillati</taxon>
        <taxon>Actinomycetota</taxon>
        <taxon>Actinomycetes</taxon>
        <taxon>Mycobacteriales</taxon>
        <taxon>Nocardiaceae</taxon>
        <taxon>Nocardia</taxon>
    </lineage>
</organism>
<dbReference type="EMBL" id="JADLQN010000001">
    <property type="protein sequence ID" value="MBF6354825.1"/>
    <property type="molecule type" value="Genomic_DNA"/>
</dbReference>
<keyword evidence="5" id="KW-0547">Nucleotide-binding</keyword>
<feature type="domain" description="Signal transduction histidine kinase subgroup 3 dimerisation and phosphoacceptor" evidence="12">
    <location>
        <begin position="204"/>
        <end position="269"/>
    </location>
</feature>
<keyword evidence="7" id="KW-0067">ATP-binding</keyword>
<keyword evidence="8" id="KW-0902">Two-component regulatory system</keyword>
<name>A0ABS0D8M6_9NOCA</name>
<evidence type="ECO:0000259" key="12">
    <source>
        <dbReference type="Pfam" id="PF07730"/>
    </source>
</evidence>
<accession>A0ABS0D8M6</accession>
<dbReference type="Proteomes" id="UP000707731">
    <property type="component" value="Unassembled WGS sequence"/>
</dbReference>
<evidence type="ECO:0000313" key="14">
    <source>
        <dbReference type="Proteomes" id="UP000707731"/>
    </source>
</evidence>
<keyword evidence="10" id="KW-0812">Transmembrane</keyword>
<evidence type="ECO:0000256" key="6">
    <source>
        <dbReference type="ARBA" id="ARBA00022777"/>
    </source>
</evidence>
<dbReference type="InterPro" id="IPR050482">
    <property type="entry name" value="Sensor_HK_TwoCompSys"/>
</dbReference>
<dbReference type="Gene3D" id="3.30.565.10">
    <property type="entry name" value="Histidine kinase-like ATPase, C-terminal domain"/>
    <property type="match status" value="1"/>
</dbReference>
<keyword evidence="6 13" id="KW-0418">Kinase</keyword>
<dbReference type="EC" id="2.7.13.3" evidence="2"/>
<evidence type="ECO:0000256" key="3">
    <source>
        <dbReference type="ARBA" id="ARBA00022553"/>
    </source>
</evidence>
<evidence type="ECO:0000256" key="8">
    <source>
        <dbReference type="ARBA" id="ARBA00023012"/>
    </source>
</evidence>